<organism evidence="2 3">
    <name type="scientific">Frondihabitans australicus</name>
    <dbReference type="NCBI Taxonomy" id="386892"/>
    <lineage>
        <taxon>Bacteria</taxon>
        <taxon>Bacillati</taxon>
        <taxon>Actinomycetota</taxon>
        <taxon>Actinomycetes</taxon>
        <taxon>Micrococcales</taxon>
        <taxon>Microbacteriaceae</taxon>
        <taxon>Frondihabitans</taxon>
    </lineage>
</organism>
<feature type="transmembrane region" description="Helical" evidence="1">
    <location>
        <begin position="264"/>
        <end position="282"/>
    </location>
</feature>
<keyword evidence="3" id="KW-1185">Reference proteome</keyword>
<evidence type="ECO:0000256" key="1">
    <source>
        <dbReference type="SAM" id="Phobius"/>
    </source>
</evidence>
<feature type="transmembrane region" description="Helical" evidence="1">
    <location>
        <begin position="492"/>
        <end position="512"/>
    </location>
</feature>
<dbReference type="Proteomes" id="UP000280008">
    <property type="component" value="Unassembled WGS sequence"/>
</dbReference>
<feature type="transmembrane region" description="Helical" evidence="1">
    <location>
        <begin position="57"/>
        <end position="78"/>
    </location>
</feature>
<feature type="transmembrane region" description="Helical" evidence="1">
    <location>
        <begin position="427"/>
        <end position="448"/>
    </location>
</feature>
<dbReference type="OrthoDB" id="5115330at2"/>
<evidence type="ECO:0000313" key="2">
    <source>
        <dbReference type="EMBL" id="RKR73241.1"/>
    </source>
</evidence>
<feature type="transmembrane region" description="Helical" evidence="1">
    <location>
        <begin position="455"/>
        <end position="472"/>
    </location>
</feature>
<dbReference type="RefSeq" id="WP_147430045.1">
    <property type="nucleotide sequence ID" value="NZ_RBKS01000001.1"/>
</dbReference>
<keyword evidence="1" id="KW-0472">Membrane</keyword>
<sequence length="744" mass="79379">MFAVLTAALAALVSLIVGLPWGLVLRRRADDIVDLLSDSVLVGLVLTITGLTMYTYIGWAGLGISVVVELALVAVMVVRRRELGWPRLPIRREWVWIAVLVVILAVALVLRRHTIDFITYTGDMGAYVNWANQFLRTGGFHASWPPLYSVFLAFGGLLTGAKGVTGIIAITGLLLILGAVRVLRLVGVNGWVALIVAGVVAVHPESIWFSQIPLSESLNAPLLVIWLLSIIALFRAERVGVFAWSFVGGVSILALSLLRGTAPILVFALALVAVIALIAPRWRSLAPRLWLLVAANGAGSAIGFWYGVDRIPSYYVTTQIRELLPTGLYSKLVEIGILKATVVSALTLVVVVVVLAAVYALVRRYAPRVDVLVASGGGASSADAGDEAADGGYSVGWVIRAIEVLLALGMLVVVLDAKHRASDVWPILHREAFLLVVVAIVTPILLAVTRHGRAQAALAIVSSLVVIVFVQLQNKRLEAVSVHTTFLYWDRYLYSEFFPAMIVLVGLALGVVHRVVVVRLDPATLVGRAALTGGATPAASGSRLRRQLGVTTVAVAILALVLVKAVLPVSRYIQHDELLLGAGQIETDLQVSMTDTTKPFVWGSTSGASVASSGFPNTWMAYGTPLAVSFGREFANSQHTQPKGDFAPDPVLTAAALDQAMSCTKSDSVYVVESETGGKSLKKRLAGTDLTVSHLTTIRQDVVQLSQLTPMDSWHTASYVFGVYEVSASSVPSEAGTCDVVTGD</sequence>
<protein>
    <recommendedName>
        <fullName evidence="4">Glycosyltransferase RgtA/B/C/D-like domain-containing protein</fullName>
    </recommendedName>
</protein>
<evidence type="ECO:0000313" key="3">
    <source>
        <dbReference type="Proteomes" id="UP000280008"/>
    </source>
</evidence>
<gene>
    <name evidence="2" type="ORF">C8E83_0331</name>
</gene>
<dbReference type="AlphaFoldDB" id="A0A495ID55"/>
<feature type="transmembrane region" description="Helical" evidence="1">
    <location>
        <begin position="94"/>
        <end position="110"/>
    </location>
</feature>
<feature type="transmembrane region" description="Helical" evidence="1">
    <location>
        <begin position="548"/>
        <end position="567"/>
    </location>
</feature>
<feature type="transmembrane region" description="Helical" evidence="1">
    <location>
        <begin position="214"/>
        <end position="234"/>
    </location>
</feature>
<name>A0A495ID55_9MICO</name>
<feature type="transmembrane region" description="Helical" evidence="1">
    <location>
        <begin position="397"/>
        <end position="415"/>
    </location>
</feature>
<feature type="transmembrane region" description="Helical" evidence="1">
    <location>
        <begin position="6"/>
        <end position="25"/>
    </location>
</feature>
<evidence type="ECO:0008006" key="4">
    <source>
        <dbReference type="Google" id="ProtNLM"/>
    </source>
</evidence>
<keyword evidence="1" id="KW-1133">Transmembrane helix</keyword>
<reference evidence="2 3" key="1">
    <citation type="submission" date="2018-10" db="EMBL/GenBank/DDBJ databases">
        <title>Sequencing the genomes of 1000 actinobacteria strains.</title>
        <authorList>
            <person name="Klenk H.-P."/>
        </authorList>
    </citation>
    <scope>NUCLEOTIDE SEQUENCE [LARGE SCALE GENOMIC DNA]</scope>
    <source>
        <strain evidence="2 3">DSM 17894</strain>
    </source>
</reference>
<feature type="transmembrane region" description="Helical" evidence="1">
    <location>
        <begin position="337"/>
        <end position="362"/>
    </location>
</feature>
<keyword evidence="1" id="KW-0812">Transmembrane</keyword>
<proteinExistence type="predicted"/>
<dbReference type="EMBL" id="RBKS01000001">
    <property type="protein sequence ID" value="RKR73241.1"/>
    <property type="molecule type" value="Genomic_DNA"/>
</dbReference>
<accession>A0A495ID55</accession>
<comment type="caution">
    <text evidence="2">The sequence shown here is derived from an EMBL/GenBank/DDBJ whole genome shotgun (WGS) entry which is preliminary data.</text>
</comment>
<feature type="transmembrane region" description="Helical" evidence="1">
    <location>
        <begin position="289"/>
        <end position="308"/>
    </location>
</feature>
<feature type="transmembrane region" description="Helical" evidence="1">
    <location>
        <begin position="182"/>
        <end position="202"/>
    </location>
</feature>
<feature type="transmembrane region" description="Helical" evidence="1">
    <location>
        <begin position="241"/>
        <end position="258"/>
    </location>
</feature>
<feature type="transmembrane region" description="Helical" evidence="1">
    <location>
        <begin position="150"/>
        <end position="175"/>
    </location>
</feature>